<evidence type="ECO:0000259" key="1">
    <source>
        <dbReference type="Pfam" id="PF03184"/>
    </source>
</evidence>
<dbReference type="InterPro" id="IPR004875">
    <property type="entry name" value="DDE_SF_endonuclease_dom"/>
</dbReference>
<feature type="domain" description="DDE-1" evidence="1">
    <location>
        <begin position="1"/>
        <end position="95"/>
    </location>
</feature>
<accession>A0AAV8Y721</accession>
<protein>
    <recommendedName>
        <fullName evidence="1">DDE-1 domain-containing protein</fullName>
    </recommendedName>
</protein>
<dbReference type="GO" id="GO:0003676">
    <property type="term" value="F:nucleic acid binding"/>
    <property type="evidence" value="ECO:0007669"/>
    <property type="project" value="InterPro"/>
</dbReference>
<dbReference type="Gene3D" id="3.30.420.10">
    <property type="entry name" value="Ribonuclease H-like superfamily/Ribonuclease H"/>
    <property type="match status" value="1"/>
</dbReference>
<keyword evidence="3" id="KW-1185">Reference proteome</keyword>
<comment type="caution">
    <text evidence="2">The sequence shown here is derived from an EMBL/GenBank/DDBJ whole genome shotgun (WGS) entry which is preliminary data.</text>
</comment>
<gene>
    <name evidence="2" type="ORF">NQ318_002579</name>
</gene>
<dbReference type="EMBL" id="JAPWTK010000177">
    <property type="protein sequence ID" value="KAJ8946749.1"/>
    <property type="molecule type" value="Genomic_DNA"/>
</dbReference>
<reference evidence="2" key="1">
    <citation type="journal article" date="2023" name="Insect Mol. Biol.">
        <title>Genome sequencing provides insights into the evolution of gene families encoding plant cell wall-degrading enzymes in longhorned beetles.</title>
        <authorList>
            <person name="Shin N.R."/>
            <person name="Okamura Y."/>
            <person name="Kirsch R."/>
            <person name="Pauchet Y."/>
        </authorList>
    </citation>
    <scope>NUCLEOTIDE SEQUENCE</scope>
    <source>
        <strain evidence="2">AMC_N1</strain>
    </source>
</reference>
<organism evidence="2 3">
    <name type="scientific">Aromia moschata</name>
    <dbReference type="NCBI Taxonomy" id="1265417"/>
    <lineage>
        <taxon>Eukaryota</taxon>
        <taxon>Metazoa</taxon>
        <taxon>Ecdysozoa</taxon>
        <taxon>Arthropoda</taxon>
        <taxon>Hexapoda</taxon>
        <taxon>Insecta</taxon>
        <taxon>Pterygota</taxon>
        <taxon>Neoptera</taxon>
        <taxon>Endopterygota</taxon>
        <taxon>Coleoptera</taxon>
        <taxon>Polyphaga</taxon>
        <taxon>Cucujiformia</taxon>
        <taxon>Chrysomeloidea</taxon>
        <taxon>Cerambycidae</taxon>
        <taxon>Cerambycinae</taxon>
        <taxon>Callichromatini</taxon>
        <taxon>Aromia</taxon>
    </lineage>
</organism>
<name>A0AAV8Y721_9CUCU</name>
<dbReference type="Proteomes" id="UP001162162">
    <property type="component" value="Unassembled WGS sequence"/>
</dbReference>
<evidence type="ECO:0000313" key="2">
    <source>
        <dbReference type="EMBL" id="KAJ8946749.1"/>
    </source>
</evidence>
<dbReference type="Pfam" id="PF03184">
    <property type="entry name" value="DDE_1"/>
    <property type="match status" value="1"/>
</dbReference>
<sequence>MDRNVFTDWYKNVFIPSVKKRNPDPEAKFVLILDNAPAHPSSTELNEIDPQFFVVYLPPNVTSLIRPGRNFVFIRTLQDHFVNELLVKEFEEKGSLHLAGSVQTQNVAGLLEVIRRIPGCGEMSLKEVEYWIDDDQYEPPYKVFNDSQLIEIAKGG</sequence>
<dbReference type="AlphaFoldDB" id="A0AAV8Y721"/>
<dbReference type="InterPro" id="IPR036397">
    <property type="entry name" value="RNaseH_sf"/>
</dbReference>
<evidence type="ECO:0000313" key="3">
    <source>
        <dbReference type="Proteomes" id="UP001162162"/>
    </source>
</evidence>
<proteinExistence type="predicted"/>